<name>A0ABR7JML5_9FIRM</name>
<feature type="domain" description="Glycosyltransferase 2-like" evidence="3">
    <location>
        <begin position="6"/>
        <end position="171"/>
    </location>
</feature>
<evidence type="ECO:0000256" key="2">
    <source>
        <dbReference type="ARBA" id="ARBA00022679"/>
    </source>
</evidence>
<evidence type="ECO:0000313" key="4">
    <source>
        <dbReference type="EMBL" id="MBC5995841.1"/>
    </source>
</evidence>
<accession>A0ABR7JML5</accession>
<sequence length="323" mass="37418">MGNLISIIVAIYNVDQYLEQCIDSIINQSYKNLEIILVNDGSTDNSKNICDYYSEIDKRIKVVHKKNGGVSSARNTGIDIATGDYIAFVDSDDYLELNMYETMINNLEQNQCDMGVCGYSIFYNDSTKGKKNYLDNATMIMNSNRTLEKIFTTNYINGFLWNKVFSKKLFENIRLLEDMDICEDLYIVCKILSKEINTIYISQPLYNYRNNLNGATKNLDNLFLDNGKLKYMDAFERISGIFTNDSNILDLIRVKSVKTNIDTYYMMIKNKYINRKANKYIFNILTKESMYYLSHKSVSIKFKLALIVFNIRLALQNWRGGGI</sequence>
<reference evidence="4 5" key="1">
    <citation type="submission" date="2020-08" db="EMBL/GenBank/DDBJ databases">
        <authorList>
            <person name="Liu C."/>
            <person name="Sun Q."/>
        </authorList>
    </citation>
    <scope>NUCLEOTIDE SEQUENCE [LARGE SCALE GENOMIC DNA]</scope>
    <source>
        <strain evidence="4 5">NSJ-18</strain>
    </source>
</reference>
<dbReference type="RefSeq" id="WP_153923735.1">
    <property type="nucleotide sequence ID" value="NZ_JACRWE010000002.1"/>
</dbReference>
<dbReference type="PANTHER" id="PTHR22916">
    <property type="entry name" value="GLYCOSYLTRANSFERASE"/>
    <property type="match status" value="1"/>
</dbReference>
<dbReference type="InterPro" id="IPR001173">
    <property type="entry name" value="Glyco_trans_2-like"/>
</dbReference>
<protein>
    <submittedName>
        <fullName evidence="4">Glycosyltransferase</fullName>
    </submittedName>
</protein>
<keyword evidence="1" id="KW-0328">Glycosyltransferase</keyword>
<dbReference type="Pfam" id="PF00535">
    <property type="entry name" value="Glycos_transf_2"/>
    <property type="match status" value="1"/>
</dbReference>
<comment type="caution">
    <text evidence="4">The sequence shown here is derived from an EMBL/GenBank/DDBJ whole genome shotgun (WGS) entry which is preliminary data.</text>
</comment>
<organism evidence="4 5">
    <name type="scientific">Romboutsia faecis</name>
    <dbReference type="NCBI Taxonomy" id="2764597"/>
    <lineage>
        <taxon>Bacteria</taxon>
        <taxon>Bacillati</taxon>
        <taxon>Bacillota</taxon>
        <taxon>Clostridia</taxon>
        <taxon>Peptostreptococcales</taxon>
        <taxon>Peptostreptococcaceae</taxon>
        <taxon>Romboutsia</taxon>
    </lineage>
</organism>
<dbReference type="EMBL" id="JACRWE010000002">
    <property type="protein sequence ID" value="MBC5995841.1"/>
    <property type="molecule type" value="Genomic_DNA"/>
</dbReference>
<keyword evidence="2" id="KW-0808">Transferase</keyword>
<dbReference type="InterPro" id="IPR029044">
    <property type="entry name" value="Nucleotide-diphossugar_trans"/>
</dbReference>
<proteinExistence type="predicted"/>
<dbReference type="SUPFAM" id="SSF53448">
    <property type="entry name" value="Nucleotide-diphospho-sugar transferases"/>
    <property type="match status" value="1"/>
</dbReference>
<evidence type="ECO:0000259" key="3">
    <source>
        <dbReference type="Pfam" id="PF00535"/>
    </source>
</evidence>
<dbReference type="PANTHER" id="PTHR22916:SF51">
    <property type="entry name" value="GLYCOSYLTRANSFERASE EPSH-RELATED"/>
    <property type="match status" value="1"/>
</dbReference>
<gene>
    <name evidence="4" type="ORF">H8923_03645</name>
</gene>
<evidence type="ECO:0000256" key="1">
    <source>
        <dbReference type="ARBA" id="ARBA00022676"/>
    </source>
</evidence>
<dbReference type="CDD" id="cd00761">
    <property type="entry name" value="Glyco_tranf_GTA_type"/>
    <property type="match status" value="1"/>
</dbReference>
<dbReference type="Proteomes" id="UP000609849">
    <property type="component" value="Unassembled WGS sequence"/>
</dbReference>
<dbReference type="Gene3D" id="3.90.550.10">
    <property type="entry name" value="Spore Coat Polysaccharide Biosynthesis Protein SpsA, Chain A"/>
    <property type="match status" value="1"/>
</dbReference>
<evidence type="ECO:0000313" key="5">
    <source>
        <dbReference type="Proteomes" id="UP000609849"/>
    </source>
</evidence>
<keyword evidence="5" id="KW-1185">Reference proteome</keyword>